<reference evidence="1 2" key="1">
    <citation type="journal article" date="2014" name="ISME J.">
        <title>Ecophysiology of Thioploca ingrica as revealed by the complete genome sequence supplemented with proteomic evidence.</title>
        <authorList>
            <person name="Kojima H."/>
            <person name="Ogura Y."/>
            <person name="Yamamoto N."/>
            <person name="Togashi T."/>
            <person name="Mori H."/>
            <person name="Watanabe T."/>
            <person name="Nemoto F."/>
            <person name="Kurokawa K."/>
            <person name="Hayashi T."/>
            <person name="Fukui M."/>
        </authorList>
    </citation>
    <scope>NUCLEOTIDE SEQUENCE [LARGE SCALE GENOMIC DNA]</scope>
</reference>
<protein>
    <submittedName>
        <fullName evidence="1">Uncharacterized protein</fullName>
    </submittedName>
</protein>
<accession>A0A090BWA3</accession>
<dbReference type="STRING" id="40754.THII_3959"/>
<sequence>MKLIADLQIKYKLALMLLLPLLSLLLFAINVVTERADIAHEMS</sequence>
<gene>
    <name evidence="1" type="ORF">THII_3959</name>
</gene>
<evidence type="ECO:0000313" key="1">
    <source>
        <dbReference type="EMBL" id="BAP58256.1"/>
    </source>
</evidence>
<dbReference type="EMBL" id="AP014633">
    <property type="protein sequence ID" value="BAP58256.1"/>
    <property type="molecule type" value="Genomic_DNA"/>
</dbReference>
<name>A0A090BWA3_9GAMM</name>
<dbReference type="Proteomes" id="UP000031623">
    <property type="component" value="Chromosome"/>
</dbReference>
<dbReference type="HOGENOM" id="CLU_3240849_0_0_6"/>
<keyword evidence="2" id="KW-1185">Reference proteome</keyword>
<dbReference type="AlphaFoldDB" id="A0A090BWA3"/>
<evidence type="ECO:0000313" key="2">
    <source>
        <dbReference type="Proteomes" id="UP000031623"/>
    </source>
</evidence>
<proteinExistence type="predicted"/>
<organism evidence="1 2">
    <name type="scientific">Thioploca ingrica</name>
    <dbReference type="NCBI Taxonomy" id="40754"/>
    <lineage>
        <taxon>Bacteria</taxon>
        <taxon>Pseudomonadati</taxon>
        <taxon>Pseudomonadota</taxon>
        <taxon>Gammaproteobacteria</taxon>
        <taxon>Thiotrichales</taxon>
        <taxon>Thiotrichaceae</taxon>
        <taxon>Thioploca</taxon>
    </lineage>
</organism>
<dbReference type="KEGG" id="tig:THII_3959"/>